<dbReference type="Proteomes" id="UP001648503">
    <property type="component" value="Unassembled WGS sequence"/>
</dbReference>
<dbReference type="SMART" id="SM01017">
    <property type="entry name" value="Arrestin_C"/>
    <property type="match status" value="1"/>
</dbReference>
<organism evidence="4 5">
    <name type="scientific">Batrachochytrium salamandrivorans</name>
    <dbReference type="NCBI Taxonomy" id="1357716"/>
    <lineage>
        <taxon>Eukaryota</taxon>
        <taxon>Fungi</taxon>
        <taxon>Fungi incertae sedis</taxon>
        <taxon>Chytridiomycota</taxon>
        <taxon>Chytridiomycota incertae sedis</taxon>
        <taxon>Chytridiomycetes</taxon>
        <taxon>Rhizophydiales</taxon>
        <taxon>Rhizophydiales incertae sedis</taxon>
        <taxon>Batrachochytrium</taxon>
    </lineage>
</organism>
<keyword evidence="5" id="KW-1185">Reference proteome</keyword>
<evidence type="ECO:0000256" key="1">
    <source>
        <dbReference type="ARBA" id="ARBA00005298"/>
    </source>
</evidence>
<feature type="region of interest" description="Disordered" evidence="2">
    <location>
        <begin position="688"/>
        <end position="716"/>
    </location>
</feature>
<reference evidence="4 5" key="1">
    <citation type="submission" date="2021-02" db="EMBL/GenBank/DDBJ databases">
        <title>Variation within the Batrachochytrium salamandrivorans European outbreak.</title>
        <authorList>
            <person name="Kelly M."/>
            <person name="Pasmans F."/>
            <person name="Shea T.P."/>
            <person name="Munoz J.F."/>
            <person name="Carranza S."/>
            <person name="Cuomo C.A."/>
            <person name="Martel A."/>
        </authorList>
    </citation>
    <scope>NUCLEOTIDE SEQUENCE [LARGE SCALE GENOMIC DNA]</scope>
    <source>
        <strain evidence="4 5">AMFP18/2</strain>
    </source>
</reference>
<gene>
    <name evidence="4" type="ORF">BASA50_003279</name>
</gene>
<feature type="region of interest" description="Disordered" evidence="2">
    <location>
        <begin position="802"/>
        <end position="837"/>
    </location>
</feature>
<dbReference type="InterPro" id="IPR000698">
    <property type="entry name" value="Arrestin"/>
</dbReference>
<evidence type="ECO:0000259" key="3">
    <source>
        <dbReference type="SMART" id="SM01017"/>
    </source>
</evidence>
<proteinExistence type="inferred from homology"/>
<dbReference type="PANTHER" id="PTHR11792:SF17">
    <property type="entry name" value="KURTZ ARRESTIN"/>
    <property type="match status" value="1"/>
</dbReference>
<feature type="region of interest" description="Disordered" evidence="2">
    <location>
        <begin position="473"/>
        <end position="652"/>
    </location>
</feature>
<comment type="caution">
    <text evidence="4">The sequence shown here is derived from an EMBL/GenBank/DDBJ whole genome shotgun (WGS) entry which is preliminary data.</text>
</comment>
<accession>A0ABQ8FJE0</accession>
<comment type="similarity">
    <text evidence="1">Belongs to the arrestin family.</text>
</comment>
<feature type="compositionally biased region" description="Polar residues" evidence="2">
    <location>
        <begin position="601"/>
        <end position="619"/>
    </location>
</feature>
<dbReference type="PANTHER" id="PTHR11792">
    <property type="entry name" value="ARRESTIN"/>
    <property type="match status" value="1"/>
</dbReference>
<name>A0ABQ8FJE0_9FUNG</name>
<dbReference type="EMBL" id="JAFCIX010000079">
    <property type="protein sequence ID" value="KAH6599069.1"/>
    <property type="molecule type" value="Genomic_DNA"/>
</dbReference>
<dbReference type="Gene3D" id="2.60.40.640">
    <property type="match status" value="2"/>
</dbReference>
<feature type="compositionally biased region" description="Basic residues" evidence="2">
    <location>
        <begin position="814"/>
        <end position="832"/>
    </location>
</feature>
<feature type="compositionally biased region" description="Polar residues" evidence="2">
    <location>
        <begin position="691"/>
        <end position="702"/>
    </location>
</feature>
<evidence type="ECO:0000313" key="4">
    <source>
        <dbReference type="EMBL" id="KAH6599069.1"/>
    </source>
</evidence>
<dbReference type="InterPro" id="IPR014752">
    <property type="entry name" value="Arrestin-like_C"/>
</dbReference>
<dbReference type="SUPFAM" id="SSF81296">
    <property type="entry name" value="E set domains"/>
    <property type="match status" value="2"/>
</dbReference>
<feature type="region of interest" description="Disordered" evidence="2">
    <location>
        <begin position="893"/>
        <end position="912"/>
    </location>
</feature>
<dbReference type="Pfam" id="PF02752">
    <property type="entry name" value="Arrestin_C"/>
    <property type="match status" value="1"/>
</dbReference>
<evidence type="ECO:0000313" key="5">
    <source>
        <dbReference type="Proteomes" id="UP001648503"/>
    </source>
</evidence>
<sequence length="912" mass="98629">MAMGSLTRGRPSHRERERLKLNTNPMNIAVGAASLAVAPAAESTHEVLPGELESSRPISPALLSSATASVLSGNDRHLGLWPLSADLAEATQMQHPGSPGIAVEATSSTTRIEAIAGSYKGPQANLAFNPQPTQSSKCSKLKLKLVLDKTLYVAGGKLQGRVEVTSFSHNNLYLGDISIELKGSEELTDANPISQIFLSSRITLQGDRLPQTRAVRGTCKDGYWQANKGKTVFPFTFLLPEDAPSSYTFQSIASLKYMLTGVVQYELRGKRDTLLKITEAIVLDKVDPLLLQDGMVNERGPHLSAESTQRLKGFFNNDTGFVKLEASIESALVQSGNDVFVDIRVVNSSSRKVQGLKVSLVKKLLILNNDHGDMITNGKSGTKSAALTTVKDVCATASEASLRYKTFIYDANEDRTSRVHLHIPSLVRTIRRTTLAEVECFINVSLGVGSLFGQDLFVEIPVTVCHALSSSISDGNDDINSPQHEDRATSPCPRGRSAMAMSTSPMPPQSPTSILSRSPSPTSPRLEPTSPWKMLGMLSQVRSMSPPPVASRRQAAVVSPGVPTRILPWSDDEEDSKPPIRSELSSRFGRRLFSGEKRTTEQPSQKKASVPLSTATMSPKVSVASRLTPSLFRSAPDPSNPGPLGTLTSSPEIPGRVIQTELASSNLQEVPTTLSHSIPSPINSDHVVLSSPHQPNIRQQRQFKPLPSPPVVSGPSKAIQKEDATQFSRSVVSTLYNGLINVGGAFVSVSGTTPLHEQQPASKPLPLPVASLPRSTLSRLTSPQPNLTQDHSKYTHIGADRIGQRSVSPPHGVRSTHSRLHRPLPRPKRHPRQPPVLSDLDVKWDDTNASAVKVSACEMSKFVKPSNALNSIDPHPILYQEFLKDLDQDCSGSKTSTWRTGVPKAHIDPSVQ</sequence>
<evidence type="ECO:0000256" key="2">
    <source>
        <dbReference type="SAM" id="MobiDB-lite"/>
    </source>
</evidence>
<dbReference type="InterPro" id="IPR014756">
    <property type="entry name" value="Ig_E-set"/>
</dbReference>
<dbReference type="InterPro" id="IPR011022">
    <property type="entry name" value="Arrestin_C-like"/>
</dbReference>
<feature type="domain" description="Arrestin C-terminal-like" evidence="3">
    <location>
        <begin position="318"/>
        <end position="469"/>
    </location>
</feature>
<feature type="compositionally biased region" description="Low complexity" evidence="2">
    <location>
        <begin position="511"/>
        <end position="531"/>
    </location>
</feature>
<protein>
    <recommendedName>
        <fullName evidence="3">Arrestin C-terminal-like domain-containing protein</fullName>
    </recommendedName>
</protein>